<organism evidence="2 3">
    <name type="scientific">Aeromicrobium terrae</name>
    <dbReference type="NCBI Taxonomy" id="2498846"/>
    <lineage>
        <taxon>Bacteria</taxon>
        <taxon>Bacillati</taxon>
        <taxon>Actinomycetota</taxon>
        <taxon>Actinomycetes</taxon>
        <taxon>Propionibacteriales</taxon>
        <taxon>Nocardioidaceae</taxon>
        <taxon>Aeromicrobium</taxon>
    </lineage>
</organism>
<dbReference type="OrthoDB" id="9992422at2"/>
<accession>A0A5C8NNG0</accession>
<keyword evidence="3" id="KW-1185">Reference proteome</keyword>
<evidence type="ECO:0000313" key="3">
    <source>
        <dbReference type="Proteomes" id="UP000321571"/>
    </source>
</evidence>
<dbReference type="Proteomes" id="UP000321571">
    <property type="component" value="Unassembled WGS sequence"/>
</dbReference>
<proteinExistence type="predicted"/>
<reference evidence="2 3" key="1">
    <citation type="submission" date="2019-06" db="EMBL/GenBank/DDBJ databases">
        <title>Aeromicrobium sp. nov., isolated from a maize field.</title>
        <authorList>
            <person name="Lin S.-Y."/>
            <person name="Tsai C.-F."/>
            <person name="Young C.-C."/>
        </authorList>
    </citation>
    <scope>NUCLEOTIDE SEQUENCE [LARGE SCALE GENOMIC DNA]</scope>
    <source>
        <strain evidence="2 3">CC-CFT486</strain>
    </source>
</reference>
<comment type="caution">
    <text evidence="2">The sequence shown here is derived from an EMBL/GenBank/DDBJ whole genome shotgun (WGS) entry which is preliminary data.</text>
</comment>
<keyword evidence="1" id="KW-1133">Transmembrane helix</keyword>
<name>A0A5C8NNG0_9ACTN</name>
<evidence type="ECO:0008006" key="4">
    <source>
        <dbReference type="Google" id="ProtNLM"/>
    </source>
</evidence>
<keyword evidence="1" id="KW-0812">Transmembrane</keyword>
<dbReference type="RefSeq" id="WP_147684261.1">
    <property type="nucleotide sequence ID" value="NZ_VDUX01000002.1"/>
</dbReference>
<feature type="transmembrane region" description="Helical" evidence="1">
    <location>
        <begin position="30"/>
        <end position="48"/>
    </location>
</feature>
<dbReference type="AlphaFoldDB" id="A0A5C8NNG0"/>
<evidence type="ECO:0000313" key="2">
    <source>
        <dbReference type="EMBL" id="TXL62003.1"/>
    </source>
</evidence>
<sequence length="69" mass="7248">MYDQALKLYSTMIALTVAPKDEKGQGTLEYLGIVIIAALLVTAIVGAVKGVDIAKVVTDQIKKITDLGG</sequence>
<dbReference type="EMBL" id="VDUX01000002">
    <property type="protein sequence ID" value="TXL62003.1"/>
    <property type="molecule type" value="Genomic_DNA"/>
</dbReference>
<gene>
    <name evidence="2" type="ORF">FHP06_04630</name>
</gene>
<protein>
    <recommendedName>
        <fullName evidence="4">Flp family type IVb pilin</fullName>
    </recommendedName>
</protein>
<keyword evidence="1" id="KW-0472">Membrane</keyword>
<evidence type="ECO:0000256" key="1">
    <source>
        <dbReference type="SAM" id="Phobius"/>
    </source>
</evidence>